<dbReference type="PRINTS" id="PR00080">
    <property type="entry name" value="SDRFAMILY"/>
</dbReference>
<dbReference type="SUPFAM" id="SSF51735">
    <property type="entry name" value="NAD(P)-binding Rossmann-fold domains"/>
    <property type="match status" value="1"/>
</dbReference>
<proteinExistence type="inferred from homology"/>
<dbReference type="InterPro" id="IPR020904">
    <property type="entry name" value="Sc_DH/Rdtase_CS"/>
</dbReference>
<gene>
    <name evidence="3" type="primary">fabG_3</name>
    <name evidence="3" type="ORF">RN51_00343</name>
</gene>
<dbReference type="PATRIC" id="fig|82380.10.peg.343"/>
<name>A0A0F0KZ18_9MICO</name>
<dbReference type="EMBL" id="JYIV01000013">
    <property type="protein sequence ID" value="KJL26123.1"/>
    <property type="molecule type" value="Genomic_DNA"/>
</dbReference>
<sequence length="271" mass="27612">MKDGPSEKISRHRARPEVESLVAQYDVSNRSAIVTGAGSGIGRSTALLLAKNGASVVVNDLNADHANAVVEEIRAAGGTAEASVGDATDASWIASSIELANSLAPLRIGVNNAGIGGASAPTAEYEDEAWDKVIAINLNAVFRNMKAQIPSILANGGGSVVNIASILGSVGFANSPAYVTAKHGVVGMTKSAALEYSAQGVRVNSVGPGFIDTPLLANMGPEAKDFLVSKHPIGRLGQADEVANLIAFLASDAASFITGSYHLVDGGYTAL</sequence>
<evidence type="ECO:0000256" key="2">
    <source>
        <dbReference type="ARBA" id="ARBA00023002"/>
    </source>
</evidence>
<comment type="similarity">
    <text evidence="1">Belongs to the short-chain dehydrogenases/reductases (SDR) family.</text>
</comment>
<evidence type="ECO:0000256" key="1">
    <source>
        <dbReference type="ARBA" id="ARBA00006484"/>
    </source>
</evidence>
<evidence type="ECO:0000313" key="3">
    <source>
        <dbReference type="EMBL" id="KJL26123.1"/>
    </source>
</evidence>
<keyword evidence="2 3" id="KW-0560">Oxidoreductase</keyword>
<dbReference type="PRINTS" id="PR00081">
    <property type="entry name" value="GDHRDH"/>
</dbReference>
<dbReference type="InterPro" id="IPR050259">
    <property type="entry name" value="SDR"/>
</dbReference>
<dbReference type="InterPro" id="IPR002347">
    <property type="entry name" value="SDR_fam"/>
</dbReference>
<dbReference type="PANTHER" id="PTHR42879:SF2">
    <property type="entry name" value="3-OXOACYL-[ACYL-CARRIER-PROTEIN] REDUCTASE FABG"/>
    <property type="match status" value="1"/>
</dbReference>
<dbReference type="InterPro" id="IPR036291">
    <property type="entry name" value="NAD(P)-bd_dom_sf"/>
</dbReference>
<dbReference type="FunFam" id="3.40.50.720:FF:000084">
    <property type="entry name" value="Short-chain dehydrogenase reductase"/>
    <property type="match status" value="1"/>
</dbReference>
<reference evidence="3 4" key="1">
    <citation type="submission" date="2015-02" db="EMBL/GenBank/DDBJ databases">
        <title>Draft genome sequences of ten Microbacterium spp. with emphasis on heavy metal contaminated environments.</title>
        <authorList>
            <person name="Corretto E."/>
        </authorList>
    </citation>
    <scope>NUCLEOTIDE SEQUENCE [LARGE SCALE GENOMIC DNA]</scope>
    <source>
        <strain evidence="3 4">BEL163</strain>
    </source>
</reference>
<dbReference type="GO" id="GO:0004316">
    <property type="term" value="F:3-oxoacyl-[acyl-carrier-protein] reductase (NADPH) activity"/>
    <property type="evidence" value="ECO:0007669"/>
    <property type="project" value="UniProtKB-EC"/>
</dbReference>
<evidence type="ECO:0000313" key="4">
    <source>
        <dbReference type="Proteomes" id="UP000033725"/>
    </source>
</evidence>
<dbReference type="Pfam" id="PF13561">
    <property type="entry name" value="adh_short_C2"/>
    <property type="match status" value="1"/>
</dbReference>
<organism evidence="3 4">
    <name type="scientific">Microbacterium oxydans</name>
    <dbReference type="NCBI Taxonomy" id="82380"/>
    <lineage>
        <taxon>Bacteria</taxon>
        <taxon>Bacillati</taxon>
        <taxon>Actinomycetota</taxon>
        <taxon>Actinomycetes</taxon>
        <taxon>Micrococcales</taxon>
        <taxon>Microbacteriaceae</taxon>
        <taxon>Microbacterium</taxon>
    </lineage>
</organism>
<dbReference type="Proteomes" id="UP000033725">
    <property type="component" value="Unassembled WGS sequence"/>
</dbReference>
<dbReference type="AlphaFoldDB" id="A0A0F0KZ18"/>
<dbReference type="Gene3D" id="3.40.50.720">
    <property type="entry name" value="NAD(P)-binding Rossmann-like Domain"/>
    <property type="match status" value="1"/>
</dbReference>
<accession>A0A0F0KZ18</accession>
<comment type="caution">
    <text evidence="3">The sequence shown here is derived from an EMBL/GenBank/DDBJ whole genome shotgun (WGS) entry which is preliminary data.</text>
</comment>
<dbReference type="PROSITE" id="PS00061">
    <property type="entry name" value="ADH_SHORT"/>
    <property type="match status" value="1"/>
</dbReference>
<protein>
    <submittedName>
        <fullName evidence="3">3-oxoacyl-[acyl-carrier-protein] reductase FabG</fullName>
        <ecNumber evidence="3">1.1.1.100</ecNumber>
    </submittedName>
</protein>
<dbReference type="GO" id="GO:0032787">
    <property type="term" value="P:monocarboxylic acid metabolic process"/>
    <property type="evidence" value="ECO:0007669"/>
    <property type="project" value="UniProtKB-ARBA"/>
</dbReference>
<dbReference type="EC" id="1.1.1.100" evidence="3"/>
<dbReference type="PANTHER" id="PTHR42879">
    <property type="entry name" value="3-OXOACYL-(ACYL-CARRIER-PROTEIN) REDUCTASE"/>
    <property type="match status" value="1"/>
</dbReference>